<accession>A0A8J4SLG1</accession>
<dbReference type="EMBL" id="LUCH01007531">
    <property type="protein sequence ID" value="KAF5396707.1"/>
    <property type="molecule type" value="Genomic_DNA"/>
</dbReference>
<dbReference type="OrthoDB" id="6278621at2759"/>
<sequence>ACVNDSEFVHSDGQTYCTAGCENQTLCYTEPIPEKYLVWDYVRSRSCKLLVDALEHITTRINGLFRSFSPSHSHTQKPCREIKNGVPRIRGKPGSGLSNADILLIVDADASDMCKNELLGFAMTCQVDDSLDR</sequence>
<keyword evidence="2" id="KW-1185">Reference proteome</keyword>
<feature type="non-terminal residue" evidence="1">
    <location>
        <position position="1"/>
    </location>
</feature>
<evidence type="ECO:0000313" key="1">
    <source>
        <dbReference type="EMBL" id="KAF5396707.1"/>
    </source>
</evidence>
<dbReference type="AlphaFoldDB" id="A0A8J4SLG1"/>
<name>A0A8J4SLG1_9TREM</name>
<comment type="caution">
    <text evidence="1">The sequence shown here is derived from an EMBL/GenBank/DDBJ whole genome shotgun (WGS) entry which is preliminary data.</text>
</comment>
<evidence type="ECO:0000313" key="2">
    <source>
        <dbReference type="Proteomes" id="UP000748531"/>
    </source>
</evidence>
<organism evidence="1 2">
    <name type="scientific">Paragonimus heterotremus</name>
    <dbReference type="NCBI Taxonomy" id="100268"/>
    <lineage>
        <taxon>Eukaryota</taxon>
        <taxon>Metazoa</taxon>
        <taxon>Spiralia</taxon>
        <taxon>Lophotrochozoa</taxon>
        <taxon>Platyhelminthes</taxon>
        <taxon>Trematoda</taxon>
        <taxon>Digenea</taxon>
        <taxon>Plagiorchiida</taxon>
        <taxon>Troglotremata</taxon>
        <taxon>Troglotrematidae</taxon>
        <taxon>Paragonimus</taxon>
    </lineage>
</organism>
<proteinExistence type="predicted"/>
<gene>
    <name evidence="1" type="ORF">PHET_10532</name>
</gene>
<reference evidence="1" key="1">
    <citation type="submission" date="2019-05" db="EMBL/GenBank/DDBJ databases">
        <title>Annotation for the trematode Paragonimus heterotremus.</title>
        <authorList>
            <person name="Choi Y.-J."/>
        </authorList>
    </citation>
    <scope>NUCLEOTIDE SEQUENCE</scope>
    <source>
        <strain evidence="1">LC</strain>
    </source>
</reference>
<protein>
    <submittedName>
        <fullName evidence="1">Uncharacterized protein</fullName>
    </submittedName>
</protein>
<dbReference type="Proteomes" id="UP000748531">
    <property type="component" value="Unassembled WGS sequence"/>
</dbReference>